<evidence type="ECO:0000256" key="2">
    <source>
        <dbReference type="RuleBase" id="RU003616"/>
    </source>
</evidence>
<dbReference type="InterPro" id="IPR008978">
    <property type="entry name" value="HSP20-like_chaperone"/>
</dbReference>
<dbReference type="CDD" id="cd06464">
    <property type="entry name" value="ACD_sHsps-like"/>
    <property type="match status" value="1"/>
</dbReference>
<dbReference type="PROSITE" id="PS01031">
    <property type="entry name" value="SHSP"/>
    <property type="match status" value="1"/>
</dbReference>
<accession>A0ABT2D8D0</accession>
<sequence length="138" mass="15547">MHVRDPTVWMWGEALEMLERADRLHRRFFQLGAAGQARPTWEPPVDVFETARQFIIVVALPGVSAEQLQIDIDGHAILVRGQRRQPPAAAAGLIHRLELPYGHFERRIELPGRMLRLGTRVLADGCLTLTLDKLEGAP</sequence>
<dbReference type="RefSeq" id="WP_258820440.1">
    <property type="nucleotide sequence ID" value="NZ_JANUHB010000001.1"/>
</dbReference>
<name>A0ABT2D8D0_9BURK</name>
<feature type="domain" description="SHSP" evidence="3">
    <location>
        <begin position="36"/>
        <end position="138"/>
    </location>
</feature>
<evidence type="ECO:0000256" key="1">
    <source>
        <dbReference type="PROSITE-ProRule" id="PRU00285"/>
    </source>
</evidence>
<dbReference type="InterPro" id="IPR002068">
    <property type="entry name" value="A-crystallin/Hsp20_dom"/>
</dbReference>
<gene>
    <name evidence="4" type="ORF">NX774_01820</name>
</gene>
<evidence type="ECO:0000259" key="3">
    <source>
        <dbReference type="PROSITE" id="PS01031"/>
    </source>
</evidence>
<keyword evidence="5" id="KW-1185">Reference proteome</keyword>
<proteinExistence type="inferred from homology"/>
<reference evidence="4 5" key="1">
    <citation type="submission" date="2022-08" db="EMBL/GenBank/DDBJ databases">
        <title>Reclassification of Massilia species as members of the genera Telluria, Duganella, Pseudoduganella, Mokoshia gen. nov. and Zemynaea gen. nov. using orthogonal and non-orthogonal genome-based approaches.</title>
        <authorList>
            <person name="Bowman J.P."/>
        </authorList>
    </citation>
    <scope>NUCLEOTIDE SEQUENCE [LARGE SCALE GENOMIC DNA]</scope>
    <source>
        <strain evidence="4 5">JCM 31605</strain>
    </source>
</reference>
<protein>
    <submittedName>
        <fullName evidence="4">Hsp20/alpha crystallin family protein</fullName>
    </submittedName>
</protein>
<dbReference type="SUPFAM" id="SSF49764">
    <property type="entry name" value="HSP20-like chaperones"/>
    <property type="match status" value="1"/>
</dbReference>
<evidence type="ECO:0000313" key="4">
    <source>
        <dbReference type="EMBL" id="MCS0806661.1"/>
    </source>
</evidence>
<comment type="similarity">
    <text evidence="1 2">Belongs to the small heat shock protein (HSP20) family.</text>
</comment>
<comment type="caution">
    <text evidence="4">The sequence shown here is derived from an EMBL/GenBank/DDBJ whole genome shotgun (WGS) entry which is preliminary data.</text>
</comment>
<dbReference type="EMBL" id="JANUHB010000001">
    <property type="protein sequence ID" value="MCS0806661.1"/>
    <property type="molecule type" value="Genomic_DNA"/>
</dbReference>
<evidence type="ECO:0000313" key="5">
    <source>
        <dbReference type="Proteomes" id="UP001206126"/>
    </source>
</evidence>
<dbReference type="Pfam" id="PF00011">
    <property type="entry name" value="HSP20"/>
    <property type="match status" value="1"/>
</dbReference>
<organism evidence="4 5">
    <name type="scientific">Massilia agilis</name>
    <dbReference type="NCBI Taxonomy" id="1811226"/>
    <lineage>
        <taxon>Bacteria</taxon>
        <taxon>Pseudomonadati</taxon>
        <taxon>Pseudomonadota</taxon>
        <taxon>Betaproteobacteria</taxon>
        <taxon>Burkholderiales</taxon>
        <taxon>Oxalobacteraceae</taxon>
        <taxon>Telluria group</taxon>
        <taxon>Massilia</taxon>
    </lineage>
</organism>
<dbReference type="Gene3D" id="2.60.40.790">
    <property type="match status" value="1"/>
</dbReference>
<dbReference type="Proteomes" id="UP001206126">
    <property type="component" value="Unassembled WGS sequence"/>
</dbReference>